<sequence>MRQGLCSTARSSARLSRAFLRYPRPTYRNNVPRTNRPLTSCAAHPALETFAVRCWVATMLASDLRVLLSPPPGPSSAHRVTVVKLGPFSLSFTAILALGRAFTTLPPNPAGCSKRDLVISSYQAPVWSCCLLRAITLYCTRCDQLPLCLPVTSGLSALLFKSRYSIRYLWSLASD</sequence>
<protein>
    <submittedName>
        <fullName evidence="1">Uncharacterized protein</fullName>
    </submittedName>
</protein>
<evidence type="ECO:0000313" key="1">
    <source>
        <dbReference type="EMBL" id="CAB0040192.1"/>
    </source>
</evidence>
<organism evidence="1 2">
    <name type="scientific">Trichogramma brassicae</name>
    <dbReference type="NCBI Taxonomy" id="86971"/>
    <lineage>
        <taxon>Eukaryota</taxon>
        <taxon>Metazoa</taxon>
        <taxon>Ecdysozoa</taxon>
        <taxon>Arthropoda</taxon>
        <taxon>Hexapoda</taxon>
        <taxon>Insecta</taxon>
        <taxon>Pterygota</taxon>
        <taxon>Neoptera</taxon>
        <taxon>Endopterygota</taxon>
        <taxon>Hymenoptera</taxon>
        <taxon>Apocrita</taxon>
        <taxon>Proctotrupomorpha</taxon>
        <taxon>Chalcidoidea</taxon>
        <taxon>Trichogrammatidae</taxon>
        <taxon>Trichogramma</taxon>
    </lineage>
</organism>
<accession>A0A6H5ITI9</accession>
<dbReference type="Proteomes" id="UP000479190">
    <property type="component" value="Unassembled WGS sequence"/>
</dbReference>
<evidence type="ECO:0000313" key="2">
    <source>
        <dbReference type="Proteomes" id="UP000479190"/>
    </source>
</evidence>
<reference evidence="1 2" key="1">
    <citation type="submission" date="2020-02" db="EMBL/GenBank/DDBJ databases">
        <authorList>
            <person name="Ferguson B K."/>
        </authorList>
    </citation>
    <scope>NUCLEOTIDE SEQUENCE [LARGE SCALE GENOMIC DNA]</scope>
</reference>
<gene>
    <name evidence="1" type="ORF">TBRA_LOCUS11920</name>
</gene>
<dbReference type="EMBL" id="CADCXV010001007">
    <property type="protein sequence ID" value="CAB0040192.1"/>
    <property type="molecule type" value="Genomic_DNA"/>
</dbReference>
<name>A0A6H5ITI9_9HYME</name>
<keyword evidence="2" id="KW-1185">Reference proteome</keyword>
<proteinExistence type="predicted"/>
<dbReference type="AlphaFoldDB" id="A0A6H5ITI9"/>